<reference evidence="1 2" key="1">
    <citation type="journal article" date="2023" name="Antonie Van Leeuwenhoek">
        <title>Flavobacterium potami sp. nov., a multi-metal resistance genes harbouring bacterium isolated from shallow river silt.</title>
        <authorList>
            <person name="Li S."/>
            <person name="Mao S."/>
            <person name="Mu W."/>
            <person name="Guo B."/>
            <person name="Li C."/>
            <person name="Zhu Q."/>
            <person name="Hou X."/>
            <person name="Zhao Y."/>
            <person name="Wei S."/>
            <person name="Liu H."/>
            <person name="Liu A."/>
        </authorList>
    </citation>
    <scope>NUCLEOTIDE SEQUENCE [LARGE SCALE GENOMIC DNA]</scope>
    <source>
        <strain evidence="1 2">17A</strain>
    </source>
</reference>
<sequence length="158" mass="17707">MSDHIKKISSIIREMSGNTNIELSDSGKFSMKNKDKYVNASLGFDGDSYLLFVNDHNYSEAYVKKAVKNQFDKLGISNYIINLSLHSGDIIWIYPNGNTGVMHLPAGTWYYRLNNGPLRCNEGLGTLGRDYNATFIDAKKDICDGGSTLTNYYVVKLN</sequence>
<evidence type="ECO:0000313" key="2">
    <source>
        <dbReference type="Proteomes" id="UP001139366"/>
    </source>
</evidence>
<keyword evidence="2" id="KW-1185">Reference proteome</keyword>
<dbReference type="RefSeq" id="WP_223708738.1">
    <property type="nucleotide sequence ID" value="NZ_JAINUY010000006.1"/>
</dbReference>
<gene>
    <name evidence="1" type="ORF">K6T82_18075</name>
</gene>
<dbReference type="Proteomes" id="UP001139366">
    <property type="component" value="Unassembled WGS sequence"/>
</dbReference>
<organism evidence="1 2">
    <name type="scientific">Flavobacterium potami</name>
    <dbReference type="NCBI Taxonomy" id="2872310"/>
    <lineage>
        <taxon>Bacteria</taxon>
        <taxon>Pseudomonadati</taxon>
        <taxon>Bacteroidota</taxon>
        <taxon>Flavobacteriia</taxon>
        <taxon>Flavobacteriales</taxon>
        <taxon>Flavobacteriaceae</taxon>
        <taxon>Flavobacterium</taxon>
    </lineage>
</organism>
<dbReference type="EMBL" id="JAINUY010000006">
    <property type="protein sequence ID" value="MBZ4036683.1"/>
    <property type="molecule type" value="Genomic_DNA"/>
</dbReference>
<dbReference type="AlphaFoldDB" id="A0A9X1KR82"/>
<name>A0A9X1KR82_9FLAO</name>
<protein>
    <submittedName>
        <fullName evidence="1">Uncharacterized protein</fullName>
    </submittedName>
</protein>
<evidence type="ECO:0000313" key="1">
    <source>
        <dbReference type="EMBL" id="MBZ4036683.1"/>
    </source>
</evidence>
<comment type="caution">
    <text evidence="1">The sequence shown here is derived from an EMBL/GenBank/DDBJ whole genome shotgun (WGS) entry which is preliminary data.</text>
</comment>
<accession>A0A9X1KR82</accession>
<proteinExistence type="predicted"/>